<dbReference type="AlphaFoldDB" id="R0GJD1"/>
<evidence type="ECO:0000313" key="3">
    <source>
        <dbReference type="Proteomes" id="UP000029121"/>
    </source>
</evidence>
<dbReference type="STRING" id="81985.R0GJD1"/>
<accession>R0GJD1</accession>
<evidence type="ECO:0000256" key="1">
    <source>
        <dbReference type="SAM" id="MobiDB-lite"/>
    </source>
</evidence>
<reference evidence="3" key="1">
    <citation type="journal article" date="2013" name="Nat. Genet.">
        <title>The Capsella rubella genome and the genomic consequences of rapid mating system evolution.</title>
        <authorList>
            <person name="Slotte T."/>
            <person name="Hazzouri K.M."/>
            <person name="Agren J.A."/>
            <person name="Koenig D."/>
            <person name="Maumus F."/>
            <person name="Guo Y.L."/>
            <person name="Steige K."/>
            <person name="Platts A.E."/>
            <person name="Escobar J.S."/>
            <person name="Newman L.K."/>
            <person name="Wang W."/>
            <person name="Mandakova T."/>
            <person name="Vello E."/>
            <person name="Smith L.M."/>
            <person name="Henz S.R."/>
            <person name="Steffen J."/>
            <person name="Takuno S."/>
            <person name="Brandvain Y."/>
            <person name="Coop G."/>
            <person name="Andolfatto P."/>
            <person name="Hu T.T."/>
            <person name="Blanchette M."/>
            <person name="Clark R.M."/>
            <person name="Quesneville H."/>
            <person name="Nordborg M."/>
            <person name="Gaut B.S."/>
            <person name="Lysak M.A."/>
            <person name="Jenkins J."/>
            <person name="Grimwood J."/>
            <person name="Chapman J."/>
            <person name="Prochnik S."/>
            <person name="Shu S."/>
            <person name="Rokhsar D."/>
            <person name="Schmutz J."/>
            <person name="Weigel D."/>
            <person name="Wright S.I."/>
        </authorList>
    </citation>
    <scope>NUCLEOTIDE SEQUENCE [LARGE SCALE GENOMIC DNA]</scope>
    <source>
        <strain evidence="3">cv. Monte Gargano</strain>
    </source>
</reference>
<dbReference type="Proteomes" id="UP000029121">
    <property type="component" value="Unassembled WGS sequence"/>
</dbReference>
<proteinExistence type="predicted"/>
<gene>
    <name evidence="2" type="ORF">CARUB_v10027448mg</name>
</gene>
<dbReference type="EMBL" id="KB870812">
    <property type="protein sequence ID" value="EOA12405.1"/>
    <property type="molecule type" value="Genomic_DNA"/>
</dbReference>
<feature type="region of interest" description="Disordered" evidence="1">
    <location>
        <begin position="68"/>
        <end position="93"/>
    </location>
</feature>
<dbReference type="KEGG" id="crb:17876800"/>
<protein>
    <submittedName>
        <fullName evidence="2">Uncharacterized protein</fullName>
    </submittedName>
</protein>
<evidence type="ECO:0000313" key="2">
    <source>
        <dbReference type="EMBL" id="EOA12405.1"/>
    </source>
</evidence>
<name>R0GJD1_9BRAS</name>
<keyword evidence="3" id="KW-1185">Reference proteome</keyword>
<organism evidence="2 3">
    <name type="scientific">Capsella rubella</name>
    <dbReference type="NCBI Taxonomy" id="81985"/>
    <lineage>
        <taxon>Eukaryota</taxon>
        <taxon>Viridiplantae</taxon>
        <taxon>Streptophyta</taxon>
        <taxon>Embryophyta</taxon>
        <taxon>Tracheophyta</taxon>
        <taxon>Spermatophyta</taxon>
        <taxon>Magnoliopsida</taxon>
        <taxon>eudicotyledons</taxon>
        <taxon>Gunneridae</taxon>
        <taxon>Pentapetalae</taxon>
        <taxon>rosids</taxon>
        <taxon>malvids</taxon>
        <taxon>Brassicales</taxon>
        <taxon>Brassicaceae</taxon>
        <taxon>Camelineae</taxon>
        <taxon>Capsella</taxon>
    </lineage>
</organism>
<dbReference type="OrthoDB" id="1102755at2759"/>
<sequence length="93" mass="10371">MSLKVKRDQIKDREMRNTTSSKMGQVLIVILLLCTVLGRTESALPSGHRSILLTGRRMMGYYKHIQVPVRPSQSQQGGGRDHDDDPPIAANVD</sequence>